<proteinExistence type="predicted"/>
<dbReference type="AlphaFoldDB" id="A0A8J2K8F4"/>
<dbReference type="Proteomes" id="UP000708208">
    <property type="component" value="Unassembled WGS sequence"/>
</dbReference>
<gene>
    <name evidence="1" type="ORF">AFUS01_LOCUS20130</name>
</gene>
<feature type="non-terminal residue" evidence="1">
    <location>
        <position position="1"/>
    </location>
</feature>
<reference evidence="1" key="1">
    <citation type="submission" date="2021-06" db="EMBL/GenBank/DDBJ databases">
        <authorList>
            <person name="Hodson N. C."/>
            <person name="Mongue J. A."/>
            <person name="Jaron S. K."/>
        </authorList>
    </citation>
    <scope>NUCLEOTIDE SEQUENCE</scope>
</reference>
<evidence type="ECO:0000313" key="2">
    <source>
        <dbReference type="Proteomes" id="UP000708208"/>
    </source>
</evidence>
<dbReference type="EMBL" id="CAJVCH010214874">
    <property type="protein sequence ID" value="CAG7731548.1"/>
    <property type="molecule type" value="Genomic_DNA"/>
</dbReference>
<sequence>ILHNLPTNDTLKATTTKLMTKTSIISFHRKRFQHVPKELRMSEESG</sequence>
<organism evidence="1 2">
    <name type="scientific">Allacma fusca</name>
    <dbReference type="NCBI Taxonomy" id="39272"/>
    <lineage>
        <taxon>Eukaryota</taxon>
        <taxon>Metazoa</taxon>
        <taxon>Ecdysozoa</taxon>
        <taxon>Arthropoda</taxon>
        <taxon>Hexapoda</taxon>
        <taxon>Collembola</taxon>
        <taxon>Symphypleona</taxon>
        <taxon>Sminthuridae</taxon>
        <taxon>Allacma</taxon>
    </lineage>
</organism>
<comment type="caution">
    <text evidence="1">The sequence shown here is derived from an EMBL/GenBank/DDBJ whole genome shotgun (WGS) entry which is preliminary data.</text>
</comment>
<keyword evidence="2" id="KW-1185">Reference proteome</keyword>
<name>A0A8J2K8F4_9HEXA</name>
<evidence type="ECO:0000313" key="1">
    <source>
        <dbReference type="EMBL" id="CAG7731548.1"/>
    </source>
</evidence>
<accession>A0A8J2K8F4</accession>
<protein>
    <submittedName>
        <fullName evidence="1">Uncharacterized protein</fullName>
    </submittedName>
</protein>